<dbReference type="PROSITE" id="PS51257">
    <property type="entry name" value="PROKAR_LIPOPROTEIN"/>
    <property type="match status" value="1"/>
</dbReference>
<reference evidence="2 3" key="1">
    <citation type="submission" date="2015-08" db="EMBL/GenBank/DDBJ databases">
        <authorList>
            <person name="Babu N.S."/>
            <person name="Beckwith C.J."/>
            <person name="Beseler K.G."/>
            <person name="Brison A."/>
            <person name="Carone J.V."/>
            <person name="Caskin T.P."/>
            <person name="Diamond M."/>
            <person name="Durham M.E."/>
            <person name="Foxe J.M."/>
            <person name="Go M."/>
            <person name="Henderson B.A."/>
            <person name="Jones I.B."/>
            <person name="McGettigan J.A."/>
            <person name="Micheletti S.J."/>
            <person name="Nasrallah M.E."/>
            <person name="Ortiz D."/>
            <person name="Piller C.R."/>
            <person name="Privatt S.R."/>
            <person name="Schneider S.L."/>
            <person name="Sharp S."/>
            <person name="Smith T.C."/>
            <person name="Stanton J.D."/>
            <person name="Ullery H.E."/>
            <person name="Wilson R.J."/>
            <person name="Serrano M.G."/>
            <person name="Buck G."/>
            <person name="Lee V."/>
            <person name="Wang Y."/>
            <person name="Carvalho R."/>
            <person name="Voegtly L."/>
            <person name="Shi R."/>
            <person name="Duckworth R."/>
            <person name="Johnson A."/>
            <person name="Loviza R."/>
            <person name="Walstead R."/>
            <person name="Shah Z."/>
            <person name="Kiflezghi M."/>
            <person name="Wade K."/>
            <person name="Ball S.L."/>
            <person name="Bradley K.W."/>
            <person name="Asai D.J."/>
            <person name="Bowman C.A."/>
            <person name="Russell D.A."/>
            <person name="Pope W.H."/>
            <person name="Jacobs-Sera D."/>
            <person name="Hendrix R.W."/>
            <person name="Hatfull G.F."/>
        </authorList>
    </citation>
    <scope>NUCLEOTIDE SEQUENCE [LARGE SCALE GENOMIC DNA]</scope>
    <source>
        <strain evidence="2 3">DSM 27648</strain>
    </source>
</reference>
<protein>
    <recommendedName>
        <fullName evidence="4">Type IV fimbrial biogenesis protein PilY1</fullName>
    </recommendedName>
</protein>
<dbReference type="Proteomes" id="UP000064967">
    <property type="component" value="Chromosome"/>
</dbReference>
<dbReference type="RefSeq" id="WP_146647247.1">
    <property type="nucleotide sequence ID" value="NZ_CP012333.1"/>
</dbReference>
<proteinExistence type="predicted"/>
<dbReference type="STRING" id="1391654.AKJ09_02535"/>
<feature type="compositionally biased region" description="Basic and acidic residues" evidence="1">
    <location>
        <begin position="46"/>
        <end position="55"/>
    </location>
</feature>
<keyword evidence="3" id="KW-1185">Reference proteome</keyword>
<sequence length="409" mass="43167">MRRKLSWGIGSVSTGILVFAVACSDDASMPEVDAADASPATSPDARPVETPDAARADAGNTNDADADAAIPSCSKQGFCQTVIPSGQVLSDVWGDGTGIVWSVSEQGKILRWDGAAWSVNASLDGALYAVWGASPTDIWVGGASGLFHGHGTSSAALTWTPISTPGNQTAPIRSIWGSSPTNVWAVGGWEDIFGIDRTGRVVHFGGELDGDNPVWTADPIGDNGMCFWRVWGSGENDVWLTGAIGSPGLSNHRGELFRRGPSDAGAVDWLSVYRPPVPFGSFTGAIRAAISFSTSWWVVELGTDAVNGFWHAPASNDLGAVDWTIFSNATIPYPRLLSIWGTGDEDLWIAGDMGFLRHWDGQKLEQASVSTNGSPNTKTFHAVWGTTAGELWAVGDNLAVHHAAETRGQ</sequence>
<organism evidence="2 3">
    <name type="scientific">Labilithrix luteola</name>
    <dbReference type="NCBI Taxonomy" id="1391654"/>
    <lineage>
        <taxon>Bacteria</taxon>
        <taxon>Pseudomonadati</taxon>
        <taxon>Myxococcota</taxon>
        <taxon>Polyangia</taxon>
        <taxon>Polyangiales</taxon>
        <taxon>Labilitrichaceae</taxon>
        <taxon>Labilithrix</taxon>
    </lineage>
</organism>
<name>A0A0K1PR67_9BACT</name>
<evidence type="ECO:0008006" key="4">
    <source>
        <dbReference type="Google" id="ProtNLM"/>
    </source>
</evidence>
<evidence type="ECO:0000256" key="1">
    <source>
        <dbReference type="SAM" id="MobiDB-lite"/>
    </source>
</evidence>
<dbReference type="AlphaFoldDB" id="A0A0K1PR67"/>
<evidence type="ECO:0000313" key="3">
    <source>
        <dbReference type="Proteomes" id="UP000064967"/>
    </source>
</evidence>
<dbReference type="OrthoDB" id="8093255at2"/>
<evidence type="ECO:0000313" key="2">
    <source>
        <dbReference type="EMBL" id="AKU95871.1"/>
    </source>
</evidence>
<accession>A0A0K1PR67</accession>
<gene>
    <name evidence="2" type="ORF">AKJ09_02535</name>
</gene>
<feature type="region of interest" description="Disordered" evidence="1">
    <location>
        <begin position="32"/>
        <end position="63"/>
    </location>
</feature>
<feature type="compositionally biased region" description="Low complexity" evidence="1">
    <location>
        <begin position="35"/>
        <end position="45"/>
    </location>
</feature>
<dbReference type="KEGG" id="llu:AKJ09_02535"/>
<dbReference type="EMBL" id="CP012333">
    <property type="protein sequence ID" value="AKU95871.1"/>
    <property type="molecule type" value="Genomic_DNA"/>
</dbReference>